<dbReference type="AlphaFoldDB" id="A0A0V0GLN8"/>
<evidence type="ECO:0000313" key="2">
    <source>
        <dbReference type="EMBL" id="JAP08166.1"/>
    </source>
</evidence>
<sequence>MASSKKLVGILTHSPRKPQWRQPEKHTKHVLVLERHRFVRCQELYSLSHSGGTCMWGASL</sequence>
<name>A0A0V0GLN8_SOLCH</name>
<reference evidence="2" key="1">
    <citation type="submission" date="2015-12" db="EMBL/GenBank/DDBJ databases">
        <title>Gene expression during late stages of embryo sac development: a critical building block for successful pollen-pistil interactions.</title>
        <authorList>
            <person name="Liu Y."/>
            <person name="Joly V."/>
            <person name="Sabar M."/>
            <person name="Matton D.P."/>
        </authorList>
    </citation>
    <scope>NUCLEOTIDE SEQUENCE</scope>
</reference>
<organism evidence="2">
    <name type="scientific">Solanum chacoense</name>
    <name type="common">Chaco potato</name>
    <dbReference type="NCBI Taxonomy" id="4108"/>
    <lineage>
        <taxon>Eukaryota</taxon>
        <taxon>Viridiplantae</taxon>
        <taxon>Streptophyta</taxon>
        <taxon>Embryophyta</taxon>
        <taxon>Tracheophyta</taxon>
        <taxon>Spermatophyta</taxon>
        <taxon>Magnoliopsida</taxon>
        <taxon>eudicotyledons</taxon>
        <taxon>Gunneridae</taxon>
        <taxon>Pentapetalae</taxon>
        <taxon>asterids</taxon>
        <taxon>lamiids</taxon>
        <taxon>Solanales</taxon>
        <taxon>Solanaceae</taxon>
        <taxon>Solanoideae</taxon>
        <taxon>Solaneae</taxon>
        <taxon>Solanum</taxon>
    </lineage>
</organism>
<proteinExistence type="predicted"/>
<evidence type="ECO:0000256" key="1">
    <source>
        <dbReference type="SAM" id="MobiDB-lite"/>
    </source>
</evidence>
<feature type="region of interest" description="Disordered" evidence="1">
    <location>
        <begin position="1"/>
        <end position="26"/>
    </location>
</feature>
<accession>A0A0V0GLN8</accession>
<dbReference type="EMBL" id="GEDG01037373">
    <property type="protein sequence ID" value="JAP08166.1"/>
    <property type="molecule type" value="Transcribed_RNA"/>
</dbReference>
<protein>
    <submittedName>
        <fullName evidence="2">Putative ovule protein</fullName>
    </submittedName>
</protein>